<dbReference type="InterPro" id="IPR005844">
    <property type="entry name" value="A-D-PHexomutase_a/b/a-I"/>
</dbReference>
<dbReference type="GO" id="GO:0006166">
    <property type="term" value="P:purine ribonucleoside salvage"/>
    <property type="evidence" value="ECO:0007669"/>
    <property type="project" value="TreeGrafter"/>
</dbReference>
<dbReference type="InterPro" id="IPR036900">
    <property type="entry name" value="A-D-PHexomutase_C_sf"/>
</dbReference>
<gene>
    <name evidence="15" type="ORF">N7468_009624</name>
</gene>
<evidence type="ECO:0000256" key="4">
    <source>
        <dbReference type="ARBA" id="ARBA00022490"/>
    </source>
</evidence>
<proteinExistence type="inferred from homology"/>
<dbReference type="GO" id="GO:0000287">
    <property type="term" value="F:magnesium ion binding"/>
    <property type="evidence" value="ECO:0007669"/>
    <property type="project" value="InterPro"/>
</dbReference>
<dbReference type="PROSITE" id="PS00710">
    <property type="entry name" value="PGM_PMM"/>
    <property type="match status" value="1"/>
</dbReference>
<evidence type="ECO:0000256" key="8">
    <source>
        <dbReference type="ARBA" id="ARBA00022842"/>
    </source>
</evidence>
<evidence type="ECO:0000256" key="10">
    <source>
        <dbReference type="ARBA" id="ARBA00023277"/>
    </source>
</evidence>
<evidence type="ECO:0000256" key="2">
    <source>
        <dbReference type="ARBA" id="ARBA00004496"/>
    </source>
</evidence>
<keyword evidence="7 11" id="KW-0479">Metal-binding</keyword>
<evidence type="ECO:0000256" key="3">
    <source>
        <dbReference type="ARBA" id="ARBA00010231"/>
    </source>
</evidence>
<dbReference type="InterPro" id="IPR016055">
    <property type="entry name" value="A-D-PHexomutase_a/b/a-I/II/III"/>
</dbReference>
<name>A0A9W9NI60_9EURO</name>
<comment type="caution">
    <text evidence="15">The sequence shown here is derived from an EMBL/GenBank/DDBJ whole genome shotgun (WGS) entry which is preliminary data.</text>
</comment>
<evidence type="ECO:0000259" key="12">
    <source>
        <dbReference type="Pfam" id="PF02878"/>
    </source>
</evidence>
<dbReference type="Proteomes" id="UP001150941">
    <property type="component" value="Unassembled WGS sequence"/>
</dbReference>
<organism evidence="15 16">
    <name type="scientific">Penicillium chermesinum</name>
    <dbReference type="NCBI Taxonomy" id="63820"/>
    <lineage>
        <taxon>Eukaryota</taxon>
        <taxon>Fungi</taxon>
        <taxon>Dikarya</taxon>
        <taxon>Ascomycota</taxon>
        <taxon>Pezizomycotina</taxon>
        <taxon>Eurotiomycetes</taxon>
        <taxon>Eurotiomycetidae</taxon>
        <taxon>Eurotiales</taxon>
        <taxon>Aspergillaceae</taxon>
        <taxon>Penicillium</taxon>
    </lineage>
</organism>
<evidence type="ECO:0000256" key="7">
    <source>
        <dbReference type="ARBA" id="ARBA00022723"/>
    </source>
</evidence>
<reference evidence="15" key="1">
    <citation type="submission" date="2022-11" db="EMBL/GenBank/DDBJ databases">
        <authorList>
            <person name="Petersen C."/>
        </authorList>
    </citation>
    <scope>NUCLEOTIDE SEQUENCE</scope>
    <source>
        <strain evidence="15">IBT 19713</strain>
    </source>
</reference>
<evidence type="ECO:0000256" key="5">
    <source>
        <dbReference type="ARBA" id="ARBA00022526"/>
    </source>
</evidence>
<keyword evidence="4" id="KW-0963">Cytoplasm</keyword>
<evidence type="ECO:0000256" key="9">
    <source>
        <dbReference type="ARBA" id="ARBA00023235"/>
    </source>
</evidence>
<accession>A0A9W9NI60</accession>
<evidence type="ECO:0000313" key="16">
    <source>
        <dbReference type="Proteomes" id="UP001150941"/>
    </source>
</evidence>
<dbReference type="SUPFAM" id="SSF55957">
    <property type="entry name" value="Phosphoglucomutase, C-terminal domain"/>
    <property type="match status" value="1"/>
</dbReference>
<dbReference type="CDD" id="cd05799">
    <property type="entry name" value="PGM2"/>
    <property type="match status" value="1"/>
</dbReference>
<feature type="domain" description="Alpha-D-phosphohexomutase alpha/beta/alpha" evidence="12">
    <location>
        <begin position="50"/>
        <end position="188"/>
    </location>
</feature>
<feature type="domain" description="Alpha-D-phosphohexomutase alpha/beta/alpha" evidence="14">
    <location>
        <begin position="330"/>
        <end position="450"/>
    </location>
</feature>
<keyword evidence="5" id="KW-0313">Glucose metabolism</keyword>
<comment type="similarity">
    <text evidence="3 11">Belongs to the phosphohexose mutase family.</text>
</comment>
<keyword evidence="10" id="KW-0119">Carbohydrate metabolism</keyword>
<dbReference type="EMBL" id="JAPQKS010000007">
    <property type="protein sequence ID" value="KAJ5220420.1"/>
    <property type="molecule type" value="Genomic_DNA"/>
</dbReference>
<dbReference type="InterPro" id="IPR005845">
    <property type="entry name" value="A-D-PHexomutase_a/b/a-II"/>
</dbReference>
<dbReference type="SUPFAM" id="SSF53738">
    <property type="entry name" value="Phosphoglucomutase, first 3 domains"/>
    <property type="match status" value="3"/>
</dbReference>
<evidence type="ECO:0000256" key="6">
    <source>
        <dbReference type="ARBA" id="ARBA00022553"/>
    </source>
</evidence>
<sequence>MNGMMAQETLHSLTQTWLEWDKDPVTVAEIKQLQGAGAEDELERRLRHRIEFGTAGLRGRMGAGFSCMNALTVIQASQGLAKHIQTRRSEVASKGVVIGHDARHNSRRFAELAANAFIALRIPVWFFAEPSPTPTVPFGINHFKAAGGVMITASHNPPQDNGYKVYSSNGAQINRPEDGEIAQSIRENLEPWPTAWQELQSSEHLHDDAYQQLLSPYQARVKEYALSTVSGLGTLIPFVYTPLHGVGGLVLPELCRSLGVESFVSVPLQTEPDPDFPTVQFPNPEEAGALDLATQSADQNGRTLIIANDPDADRFAAAEKVNGEWFLFTGNHVGVLLASHILDSLDPKDVNKETVLTTTVSSGMIEKMAKSRGVQFKETLTGFKWMGNVARDLEAVGRHVPFAYEEALGYMFPSVCYDKDGITAAAVFLAATAKWKAQGMTAYAKLQQLFTQFGHHETLNNYFRSPSPALTTELFKGIRSGSFLANMKLGPMRILRWRDLTEGYDSSSPDNKPDLPDDPTSQMLTLWLDGGVRFTIRGSGTEPKVKFYIECCGSSRDDAVKAVCDTFLAILDQWVKRFTPSMTHSHQLLTSSGHVLNLK</sequence>
<protein>
    <submittedName>
        <fullName evidence="15">Alpha-D-phosphohexomutase alpha/beta/alpha domain I</fullName>
    </submittedName>
</protein>
<dbReference type="GO" id="GO:0005737">
    <property type="term" value="C:cytoplasm"/>
    <property type="evidence" value="ECO:0007669"/>
    <property type="project" value="UniProtKB-SubCell"/>
</dbReference>
<keyword evidence="8 11" id="KW-0460">Magnesium</keyword>
<dbReference type="AlphaFoldDB" id="A0A9W9NI60"/>
<evidence type="ECO:0000256" key="1">
    <source>
        <dbReference type="ARBA" id="ARBA00001946"/>
    </source>
</evidence>
<reference evidence="15" key="2">
    <citation type="journal article" date="2023" name="IMA Fungus">
        <title>Comparative genomic study of the Penicillium genus elucidates a diverse pangenome and 15 lateral gene transfer events.</title>
        <authorList>
            <person name="Petersen C."/>
            <person name="Sorensen T."/>
            <person name="Nielsen M.R."/>
            <person name="Sondergaard T.E."/>
            <person name="Sorensen J.L."/>
            <person name="Fitzpatrick D.A."/>
            <person name="Frisvad J.C."/>
            <person name="Nielsen K.L."/>
        </authorList>
    </citation>
    <scope>NUCLEOTIDE SEQUENCE</scope>
    <source>
        <strain evidence="15">IBT 19713</strain>
    </source>
</reference>
<evidence type="ECO:0000256" key="11">
    <source>
        <dbReference type="RuleBase" id="RU004326"/>
    </source>
</evidence>
<dbReference type="Gene3D" id="3.40.120.10">
    <property type="entry name" value="Alpha-D-Glucose-1,6-Bisphosphate, subunit A, domain 3"/>
    <property type="match status" value="3"/>
</dbReference>
<comment type="cofactor">
    <cofactor evidence="1">
        <name>Mg(2+)</name>
        <dbReference type="ChEBI" id="CHEBI:18420"/>
    </cofactor>
</comment>
<keyword evidence="9" id="KW-0413">Isomerase</keyword>
<dbReference type="GO" id="GO:0005634">
    <property type="term" value="C:nucleus"/>
    <property type="evidence" value="ECO:0007669"/>
    <property type="project" value="TreeGrafter"/>
</dbReference>
<feature type="domain" description="Alpha-D-phosphohexomutase alpha/beta/alpha" evidence="13">
    <location>
        <begin position="236"/>
        <end position="319"/>
    </location>
</feature>
<evidence type="ECO:0000313" key="15">
    <source>
        <dbReference type="EMBL" id="KAJ5220420.1"/>
    </source>
</evidence>
<dbReference type="PRINTS" id="PR00509">
    <property type="entry name" value="PGMPMM"/>
</dbReference>
<dbReference type="Pfam" id="PF02880">
    <property type="entry name" value="PGM_PMM_III"/>
    <property type="match status" value="1"/>
</dbReference>
<dbReference type="Pfam" id="PF02878">
    <property type="entry name" value="PGM_PMM_I"/>
    <property type="match status" value="1"/>
</dbReference>
<dbReference type="GO" id="GO:0008973">
    <property type="term" value="F:phosphopentomutase activity"/>
    <property type="evidence" value="ECO:0007669"/>
    <property type="project" value="TreeGrafter"/>
</dbReference>
<dbReference type="OrthoDB" id="8300170at2759"/>
<evidence type="ECO:0000259" key="14">
    <source>
        <dbReference type="Pfam" id="PF02880"/>
    </source>
</evidence>
<dbReference type="PANTHER" id="PTHR45745">
    <property type="entry name" value="PHOSPHOMANNOMUTASE 45A"/>
    <property type="match status" value="1"/>
</dbReference>
<dbReference type="InterPro" id="IPR016066">
    <property type="entry name" value="A-D-PHexomutase_CS"/>
</dbReference>
<dbReference type="InterPro" id="IPR005846">
    <property type="entry name" value="A-D-PHexomutase_a/b/a-III"/>
</dbReference>
<dbReference type="FunFam" id="3.40.120.10:FF:000035">
    <property type="entry name" value="Pgm3p"/>
    <property type="match status" value="1"/>
</dbReference>
<evidence type="ECO:0000259" key="13">
    <source>
        <dbReference type="Pfam" id="PF02879"/>
    </source>
</evidence>
<dbReference type="GO" id="GO:0006006">
    <property type="term" value="P:glucose metabolic process"/>
    <property type="evidence" value="ECO:0007669"/>
    <property type="project" value="UniProtKB-KW"/>
</dbReference>
<dbReference type="RefSeq" id="XP_058327250.1">
    <property type="nucleotide sequence ID" value="XM_058478920.1"/>
</dbReference>
<dbReference type="PANTHER" id="PTHR45745:SF1">
    <property type="entry name" value="PHOSPHOGLUCOMUTASE 2B-RELATED"/>
    <property type="match status" value="1"/>
</dbReference>
<keyword evidence="6" id="KW-0597">Phosphoprotein</keyword>
<dbReference type="InterPro" id="IPR005841">
    <property type="entry name" value="Alpha-D-phosphohexomutase_SF"/>
</dbReference>
<dbReference type="GeneID" id="83206223"/>
<keyword evidence="16" id="KW-1185">Reference proteome</keyword>
<dbReference type="Pfam" id="PF02879">
    <property type="entry name" value="PGM_PMM_II"/>
    <property type="match status" value="1"/>
</dbReference>
<comment type="subcellular location">
    <subcellularLocation>
        <location evidence="2">Cytoplasm</location>
    </subcellularLocation>
</comment>